<evidence type="ECO:0000256" key="7">
    <source>
        <dbReference type="ARBA" id="ARBA00022605"/>
    </source>
</evidence>
<evidence type="ECO:0000256" key="6">
    <source>
        <dbReference type="ARBA" id="ARBA00008299"/>
    </source>
</evidence>
<comment type="pathway">
    <text evidence="4 13">Amino-acid biosynthesis; L-histidine biosynthesis; L-histidine from 5-phospho-alpha-D-ribose 1-diphosphate: step 2/9.</text>
</comment>
<keyword evidence="11 13" id="KW-0368">Histidine biosynthesis</keyword>
<sequence>MLDLSKLDFTKGNGLVTVVTQDAHSGDLLMVAHADREALEKTLETGEMYYRSRTRGLWHKGGTSGNVQRVVSLSADCDGDAVLARVEKAGPACHTGAETCFDIGPVDALVELDRTIAQRAAKAPEPGEKPSYTRRLLDDRNLRLKKIGEEGAELVTACADGDKERATEEAADVLYHVLVAVRPLGITLDDVKAVLARRAGKSVPATQK</sequence>
<name>A0AAC8THI8_9BACT</name>
<proteinExistence type="inferred from homology"/>
<comment type="pathway">
    <text evidence="3 13">Amino-acid biosynthesis; L-histidine biosynthesis; L-histidine from 5-phospho-alpha-D-ribose 1-diphosphate: step 3/9.</text>
</comment>
<feature type="region of interest" description="Phosphoribosyl-AMP cyclohydrolase" evidence="13">
    <location>
        <begin position="1"/>
        <end position="108"/>
    </location>
</feature>
<comment type="similarity">
    <text evidence="5 13">In the C-terminal section; belongs to the PRA-PH family.</text>
</comment>
<dbReference type="Gene3D" id="1.10.287.1080">
    <property type="entry name" value="MazG-like"/>
    <property type="match status" value="1"/>
</dbReference>
<feature type="region of interest" description="Phosphoribosyl-ATP pyrophosphohydrolase" evidence="13">
    <location>
        <begin position="109"/>
        <end position="208"/>
    </location>
</feature>
<keyword evidence="8 13" id="KW-0547">Nucleotide-binding</keyword>
<dbReference type="InterPro" id="IPR002496">
    <property type="entry name" value="PRib_AMP_CycHydrolase_dom"/>
</dbReference>
<evidence type="ECO:0000256" key="13">
    <source>
        <dbReference type="HAMAP-Rule" id="MF_01019"/>
    </source>
</evidence>
<evidence type="ECO:0000256" key="5">
    <source>
        <dbReference type="ARBA" id="ARBA00007731"/>
    </source>
</evidence>
<dbReference type="PANTHER" id="PTHR42945:SF1">
    <property type="entry name" value="HISTIDINE BIOSYNTHESIS BIFUNCTIONAL PROTEIN HIS7"/>
    <property type="match status" value="1"/>
</dbReference>
<evidence type="ECO:0000256" key="9">
    <source>
        <dbReference type="ARBA" id="ARBA00022801"/>
    </source>
</evidence>
<organism evidence="15 17">
    <name type="scientific">Archangium gephyra</name>
    <dbReference type="NCBI Taxonomy" id="48"/>
    <lineage>
        <taxon>Bacteria</taxon>
        <taxon>Pseudomonadati</taxon>
        <taxon>Myxococcota</taxon>
        <taxon>Myxococcia</taxon>
        <taxon>Myxococcales</taxon>
        <taxon>Cystobacterineae</taxon>
        <taxon>Archangiaceae</taxon>
        <taxon>Archangium</taxon>
    </lineage>
</organism>
<dbReference type="GO" id="GO:0004636">
    <property type="term" value="F:phosphoribosyl-ATP diphosphatase activity"/>
    <property type="evidence" value="ECO:0007669"/>
    <property type="project" value="UniProtKB-UniRule"/>
</dbReference>
<dbReference type="AlphaFoldDB" id="A0AAC8THI8"/>
<dbReference type="Pfam" id="PF01502">
    <property type="entry name" value="PRA-CH"/>
    <property type="match status" value="1"/>
</dbReference>
<keyword evidence="9 13" id="KW-0378">Hydrolase</keyword>
<dbReference type="Proteomes" id="UP000256345">
    <property type="component" value="Unassembled WGS sequence"/>
</dbReference>
<comment type="catalytic activity">
    <reaction evidence="1 13">
        <text>1-(5-phospho-beta-D-ribosyl)-5'-AMP + H2O = 1-(5-phospho-beta-D-ribosyl)-5-[(5-phospho-beta-D-ribosylamino)methylideneamino]imidazole-4-carboxamide</text>
        <dbReference type="Rhea" id="RHEA:20049"/>
        <dbReference type="ChEBI" id="CHEBI:15377"/>
        <dbReference type="ChEBI" id="CHEBI:58435"/>
        <dbReference type="ChEBI" id="CHEBI:59457"/>
        <dbReference type="EC" id="3.5.4.19"/>
    </reaction>
</comment>
<dbReference type="GO" id="GO:0004635">
    <property type="term" value="F:phosphoribosyl-AMP cyclohydrolase activity"/>
    <property type="evidence" value="ECO:0007669"/>
    <property type="project" value="UniProtKB-UniRule"/>
</dbReference>
<dbReference type="Pfam" id="PF01503">
    <property type="entry name" value="PRA-PH"/>
    <property type="match status" value="1"/>
</dbReference>
<feature type="domain" description="Phosphoribosyl-AMP cyclohydrolase" evidence="14">
    <location>
        <begin position="30"/>
        <end position="101"/>
    </location>
</feature>
<comment type="similarity">
    <text evidence="6 13">In the N-terminal section; belongs to the PRA-CH family.</text>
</comment>
<evidence type="ECO:0000259" key="14">
    <source>
        <dbReference type="Pfam" id="PF01502"/>
    </source>
</evidence>
<reference evidence="15 17" key="1">
    <citation type="submission" date="2015-05" db="EMBL/GenBank/DDBJ databases">
        <title>Genome assembly of Archangium gephyra DSM 2261.</title>
        <authorList>
            <person name="Sharma G."/>
            <person name="Subramanian S."/>
        </authorList>
    </citation>
    <scope>NUCLEOTIDE SEQUENCE [LARGE SCALE GENOMIC DNA]</scope>
    <source>
        <strain evidence="15 17">DSM 2261</strain>
    </source>
</reference>
<evidence type="ECO:0000256" key="4">
    <source>
        <dbReference type="ARBA" id="ARBA00005204"/>
    </source>
</evidence>
<reference evidence="16 18" key="2">
    <citation type="submission" date="2018-08" db="EMBL/GenBank/DDBJ databases">
        <title>Genomic Encyclopedia of Archaeal and Bacterial Type Strains, Phase II (KMG-II): from individual species to whole genera.</title>
        <authorList>
            <person name="Goeker M."/>
        </authorList>
    </citation>
    <scope>NUCLEOTIDE SEQUENCE [LARGE SCALE GENOMIC DNA]</scope>
    <source>
        <strain evidence="16 18">DSM 2261</strain>
    </source>
</reference>
<dbReference type="EC" id="3.6.1.31" evidence="13"/>
<evidence type="ECO:0000313" key="17">
    <source>
        <dbReference type="Proteomes" id="UP000035579"/>
    </source>
</evidence>
<dbReference type="EMBL" id="QUMU01000001">
    <property type="protein sequence ID" value="REG37347.1"/>
    <property type="molecule type" value="Genomic_DNA"/>
</dbReference>
<evidence type="ECO:0000313" key="15">
    <source>
        <dbReference type="EMBL" id="AKJ04591.1"/>
    </source>
</evidence>
<dbReference type="NCBIfam" id="NF000768">
    <property type="entry name" value="PRK00051.1"/>
    <property type="match status" value="1"/>
</dbReference>
<dbReference type="GO" id="GO:0005737">
    <property type="term" value="C:cytoplasm"/>
    <property type="evidence" value="ECO:0007669"/>
    <property type="project" value="UniProtKB-SubCell"/>
</dbReference>
<dbReference type="InterPro" id="IPR021130">
    <property type="entry name" value="PRib-ATP_PPHydrolase-like"/>
</dbReference>
<keyword evidence="13" id="KW-0963">Cytoplasm</keyword>
<keyword evidence="12 13" id="KW-0511">Multifunctional enzyme</keyword>
<dbReference type="InterPro" id="IPR038019">
    <property type="entry name" value="PRib_AMP_CycHydrolase_sf"/>
</dbReference>
<dbReference type="FunFam" id="3.10.20.810:FF:000001">
    <property type="entry name" value="Histidine biosynthesis bifunctional protein HisIE"/>
    <property type="match status" value="1"/>
</dbReference>
<dbReference type="RefSeq" id="WP_211276645.1">
    <property type="nucleotide sequence ID" value="NZ_CP011509.1"/>
</dbReference>
<dbReference type="Gene3D" id="3.10.20.810">
    <property type="entry name" value="Phosphoribosyl-AMP cyclohydrolase"/>
    <property type="match status" value="1"/>
</dbReference>
<evidence type="ECO:0000256" key="3">
    <source>
        <dbReference type="ARBA" id="ARBA00005169"/>
    </source>
</evidence>
<dbReference type="GO" id="GO:0005524">
    <property type="term" value="F:ATP binding"/>
    <property type="evidence" value="ECO:0007669"/>
    <property type="project" value="UniProtKB-KW"/>
</dbReference>
<evidence type="ECO:0000256" key="12">
    <source>
        <dbReference type="ARBA" id="ARBA00023268"/>
    </source>
</evidence>
<dbReference type="SUPFAM" id="SSF101386">
    <property type="entry name" value="all-alpha NTP pyrophosphatases"/>
    <property type="match status" value="1"/>
</dbReference>
<dbReference type="EMBL" id="CP011509">
    <property type="protein sequence ID" value="AKJ04591.1"/>
    <property type="molecule type" value="Genomic_DNA"/>
</dbReference>
<protein>
    <recommendedName>
        <fullName evidence="13">Histidine biosynthesis bifunctional protein HisIE</fullName>
    </recommendedName>
    <domain>
        <recommendedName>
            <fullName evidence="13">Phosphoribosyl-AMP cyclohydrolase</fullName>
            <shortName evidence="13">PRA-CH</shortName>
            <ecNumber evidence="13">3.5.4.19</ecNumber>
        </recommendedName>
    </domain>
    <domain>
        <recommendedName>
            <fullName evidence="13">Phosphoribosyl-ATP pyrophosphatase</fullName>
            <shortName evidence="13">PRA-PH</shortName>
            <ecNumber evidence="13">3.6.1.31</ecNumber>
        </recommendedName>
    </domain>
</protein>
<dbReference type="NCBIfam" id="NF002747">
    <property type="entry name" value="PRK02759.1"/>
    <property type="match status" value="1"/>
</dbReference>
<dbReference type="SUPFAM" id="SSF141734">
    <property type="entry name" value="HisI-like"/>
    <property type="match status" value="1"/>
</dbReference>
<comment type="subcellular location">
    <subcellularLocation>
        <location evidence="13">Cytoplasm</location>
    </subcellularLocation>
</comment>
<dbReference type="EC" id="3.5.4.19" evidence="13"/>
<comment type="catalytic activity">
    <reaction evidence="2 13">
        <text>1-(5-phospho-beta-D-ribosyl)-ATP + H2O = 1-(5-phospho-beta-D-ribosyl)-5'-AMP + diphosphate + H(+)</text>
        <dbReference type="Rhea" id="RHEA:22828"/>
        <dbReference type="ChEBI" id="CHEBI:15377"/>
        <dbReference type="ChEBI" id="CHEBI:15378"/>
        <dbReference type="ChEBI" id="CHEBI:33019"/>
        <dbReference type="ChEBI" id="CHEBI:59457"/>
        <dbReference type="ChEBI" id="CHEBI:73183"/>
        <dbReference type="EC" id="3.6.1.31"/>
    </reaction>
</comment>
<keyword evidence="10 13" id="KW-0067">ATP-binding</keyword>
<dbReference type="NCBIfam" id="TIGR03188">
    <property type="entry name" value="histidine_hisI"/>
    <property type="match status" value="1"/>
</dbReference>
<accession>A0AAC8THI8</accession>
<evidence type="ECO:0000256" key="8">
    <source>
        <dbReference type="ARBA" id="ARBA00022741"/>
    </source>
</evidence>
<evidence type="ECO:0000256" key="1">
    <source>
        <dbReference type="ARBA" id="ARBA00000024"/>
    </source>
</evidence>
<dbReference type="Proteomes" id="UP000035579">
    <property type="component" value="Chromosome"/>
</dbReference>
<dbReference type="GO" id="GO:0000105">
    <property type="term" value="P:L-histidine biosynthetic process"/>
    <property type="evidence" value="ECO:0007669"/>
    <property type="project" value="UniProtKB-UniRule"/>
</dbReference>
<dbReference type="InterPro" id="IPR023019">
    <property type="entry name" value="His_synth_HisIE"/>
</dbReference>
<evidence type="ECO:0000256" key="10">
    <source>
        <dbReference type="ARBA" id="ARBA00022840"/>
    </source>
</evidence>
<evidence type="ECO:0000256" key="11">
    <source>
        <dbReference type="ARBA" id="ARBA00023102"/>
    </source>
</evidence>
<keyword evidence="18" id="KW-1185">Reference proteome</keyword>
<dbReference type="InterPro" id="IPR008179">
    <property type="entry name" value="HisE"/>
</dbReference>
<gene>
    <name evidence="13" type="primary">hisI</name>
    <name evidence="13" type="synonym">hisIE</name>
    <name evidence="15" type="ORF">AA314_06217</name>
    <name evidence="16" type="ORF">ATI61_101331</name>
</gene>
<evidence type="ECO:0000313" key="16">
    <source>
        <dbReference type="EMBL" id="REG37347.1"/>
    </source>
</evidence>
<dbReference type="PANTHER" id="PTHR42945">
    <property type="entry name" value="HISTIDINE BIOSYNTHESIS BIFUNCTIONAL PROTEIN"/>
    <property type="match status" value="1"/>
</dbReference>
<dbReference type="CDD" id="cd11534">
    <property type="entry name" value="NTP-PPase_HisIE_like"/>
    <property type="match status" value="1"/>
</dbReference>
<dbReference type="HAMAP" id="MF_01019">
    <property type="entry name" value="HisIE"/>
    <property type="match status" value="1"/>
</dbReference>
<evidence type="ECO:0000256" key="2">
    <source>
        <dbReference type="ARBA" id="ARBA00001460"/>
    </source>
</evidence>
<keyword evidence="7 13" id="KW-0028">Amino-acid biosynthesis</keyword>
<dbReference type="KEGG" id="age:AA314_06217"/>
<evidence type="ECO:0000313" key="18">
    <source>
        <dbReference type="Proteomes" id="UP000256345"/>
    </source>
</evidence>